<gene>
    <name evidence="1" type="ORF">DCAR_024899</name>
    <name evidence="2" type="ORF">DCAR_0728589</name>
</gene>
<proteinExistence type="predicted"/>
<reference evidence="2" key="2">
    <citation type="submission" date="2022-03" db="EMBL/GenBank/DDBJ databases">
        <title>Draft title - Genomic analysis of global carrot germplasm unveils the trajectory of domestication and the origin of high carotenoid orange carrot.</title>
        <authorList>
            <person name="Iorizzo M."/>
            <person name="Ellison S."/>
            <person name="Senalik D."/>
            <person name="Macko-Podgorni A."/>
            <person name="Grzebelus D."/>
            <person name="Bostan H."/>
            <person name="Rolling W."/>
            <person name="Curaba J."/>
            <person name="Simon P."/>
        </authorList>
    </citation>
    <scope>NUCLEOTIDE SEQUENCE</scope>
    <source>
        <tissue evidence="2">Leaf</tissue>
    </source>
</reference>
<evidence type="ECO:0000313" key="3">
    <source>
        <dbReference type="Proteomes" id="UP000077755"/>
    </source>
</evidence>
<organism evidence="1">
    <name type="scientific">Daucus carota subsp. sativus</name>
    <name type="common">Carrot</name>
    <dbReference type="NCBI Taxonomy" id="79200"/>
    <lineage>
        <taxon>Eukaryota</taxon>
        <taxon>Viridiplantae</taxon>
        <taxon>Streptophyta</taxon>
        <taxon>Embryophyta</taxon>
        <taxon>Tracheophyta</taxon>
        <taxon>Spermatophyta</taxon>
        <taxon>Magnoliopsida</taxon>
        <taxon>eudicotyledons</taxon>
        <taxon>Gunneridae</taxon>
        <taxon>Pentapetalae</taxon>
        <taxon>asterids</taxon>
        <taxon>campanulids</taxon>
        <taxon>Apiales</taxon>
        <taxon>Apiaceae</taxon>
        <taxon>Apioideae</taxon>
        <taxon>Scandiceae</taxon>
        <taxon>Daucinae</taxon>
        <taxon>Daucus</taxon>
        <taxon>Daucus sect. Daucus</taxon>
    </lineage>
</organism>
<evidence type="ECO:0000313" key="1">
    <source>
        <dbReference type="EMBL" id="KZM87798.1"/>
    </source>
</evidence>
<name>A0A164TPI3_DAUCS</name>
<dbReference type="AlphaFoldDB" id="A0A164TPI3"/>
<protein>
    <submittedName>
        <fullName evidence="1">Uncharacterized protein</fullName>
    </submittedName>
</protein>
<sequence length="77" mass="8537">MVRLMLKNRDSIASSKPLQLRNAASASTLGSSVPPVAFKDLVNSVDQFLCEAIQNLCERISDDYHSFTSRFSCVLSR</sequence>
<reference evidence="1" key="1">
    <citation type="journal article" date="2016" name="Nat. Genet.">
        <title>A high-quality carrot genome assembly provides new insights into carotenoid accumulation and asterid genome evolution.</title>
        <authorList>
            <person name="Iorizzo M."/>
            <person name="Ellison S."/>
            <person name="Senalik D."/>
            <person name="Zeng P."/>
            <person name="Satapoomin P."/>
            <person name="Huang J."/>
            <person name="Bowman M."/>
            <person name="Iovene M."/>
            <person name="Sanseverino W."/>
            <person name="Cavagnaro P."/>
            <person name="Yildiz M."/>
            <person name="Macko-Podgorni A."/>
            <person name="Moranska E."/>
            <person name="Grzebelus E."/>
            <person name="Grzebelus D."/>
            <person name="Ashrafi H."/>
            <person name="Zheng Z."/>
            <person name="Cheng S."/>
            <person name="Spooner D."/>
            <person name="Van Deynze A."/>
            <person name="Simon P."/>
        </authorList>
    </citation>
    <scope>NUCLEOTIDE SEQUENCE [LARGE SCALE GENOMIC DNA]</scope>
    <source>
        <tissue evidence="1">Leaf</tissue>
    </source>
</reference>
<dbReference type="Gramene" id="KZM87798">
    <property type="protein sequence ID" value="KZM87798"/>
    <property type="gene ID" value="DCAR_024899"/>
</dbReference>
<accession>A0A164TPI3</accession>
<dbReference type="EMBL" id="CP093349">
    <property type="protein sequence ID" value="WOH09134.1"/>
    <property type="molecule type" value="Genomic_DNA"/>
</dbReference>
<dbReference type="Proteomes" id="UP000077755">
    <property type="component" value="Chromosome 7"/>
</dbReference>
<dbReference type="EMBL" id="LNRQ01000007">
    <property type="protein sequence ID" value="KZM87798.1"/>
    <property type="molecule type" value="Genomic_DNA"/>
</dbReference>
<evidence type="ECO:0000313" key="2">
    <source>
        <dbReference type="EMBL" id="WOH09134.1"/>
    </source>
</evidence>
<keyword evidence="3" id="KW-1185">Reference proteome</keyword>